<evidence type="ECO:0000313" key="3">
    <source>
        <dbReference type="Proteomes" id="UP000076584"/>
    </source>
</evidence>
<gene>
    <name evidence="2" type="ORF">CI238_01460</name>
</gene>
<name>A0A162PU37_COLIC</name>
<proteinExistence type="predicted"/>
<evidence type="ECO:0000256" key="1">
    <source>
        <dbReference type="SAM" id="MobiDB-lite"/>
    </source>
</evidence>
<reference evidence="2 3" key="1">
    <citation type="submission" date="2015-06" db="EMBL/GenBank/DDBJ databases">
        <title>Survival trade-offs in plant roots during colonization by closely related pathogenic and mutualistic fungi.</title>
        <authorList>
            <person name="Hacquard S."/>
            <person name="Kracher B."/>
            <person name="Hiruma K."/>
            <person name="Weinman A."/>
            <person name="Muench P."/>
            <person name="Garrido Oter R."/>
            <person name="Ver Loren van Themaat E."/>
            <person name="Dallerey J.-F."/>
            <person name="Damm U."/>
            <person name="Henrissat B."/>
            <person name="Lespinet O."/>
            <person name="Thon M."/>
            <person name="Kemen E."/>
            <person name="McHardy A.C."/>
            <person name="Schulze-Lefert P."/>
            <person name="O'Connell R.J."/>
        </authorList>
    </citation>
    <scope>NUCLEOTIDE SEQUENCE [LARGE SCALE GENOMIC DNA]</scope>
    <source>
        <strain evidence="2 3">MAFF 238704</strain>
    </source>
</reference>
<accession>A0A162PU37</accession>
<evidence type="ECO:0000313" key="2">
    <source>
        <dbReference type="EMBL" id="KZL87575.1"/>
    </source>
</evidence>
<dbReference type="EMBL" id="LFIW01000219">
    <property type="protein sequence ID" value="KZL87575.1"/>
    <property type="molecule type" value="Genomic_DNA"/>
</dbReference>
<comment type="caution">
    <text evidence="2">The sequence shown here is derived from an EMBL/GenBank/DDBJ whole genome shotgun (WGS) entry which is preliminary data.</text>
</comment>
<organism evidence="2 3">
    <name type="scientific">Colletotrichum incanum</name>
    <name type="common">Soybean anthracnose fungus</name>
    <dbReference type="NCBI Taxonomy" id="1573173"/>
    <lineage>
        <taxon>Eukaryota</taxon>
        <taxon>Fungi</taxon>
        <taxon>Dikarya</taxon>
        <taxon>Ascomycota</taxon>
        <taxon>Pezizomycotina</taxon>
        <taxon>Sordariomycetes</taxon>
        <taxon>Hypocreomycetidae</taxon>
        <taxon>Glomerellales</taxon>
        <taxon>Glomerellaceae</taxon>
        <taxon>Colletotrichum</taxon>
        <taxon>Colletotrichum spaethianum species complex</taxon>
    </lineage>
</organism>
<dbReference type="AlphaFoldDB" id="A0A162PU37"/>
<dbReference type="Proteomes" id="UP000076584">
    <property type="component" value="Unassembled WGS sequence"/>
</dbReference>
<protein>
    <submittedName>
        <fullName evidence="2">Uncharacterized protein</fullName>
    </submittedName>
</protein>
<feature type="region of interest" description="Disordered" evidence="1">
    <location>
        <begin position="62"/>
        <end position="89"/>
    </location>
</feature>
<keyword evidence="3" id="KW-1185">Reference proteome</keyword>
<sequence length="260" mass="30038">MPPLLSRILTGAELRRFEDCANENSKLADCWESQQVVYVTCEPSDVCKYAGVRDSQAIQIDTMSPVEKPVSRGSRSHERQNRQPTRRLSQRTIRVLERSKVNKRFQPKPWYMKFESHERYDMYYDNAQLKAQETFDELAATYVTVGIVSYDLRETTRVMENFGIKVPARAVFVDLIKVLEHQTRDEGIPKELRKYTDENVTMRNGRYDRRPGMPQGHAGMPSVRLLEVLGPAAASHRADFKKMEKKSVALQRIANRARNG</sequence>